<name>A6INM4_RAT</name>
<dbReference type="AlphaFoldDB" id="A6INM4"/>
<evidence type="ECO:0000256" key="1">
    <source>
        <dbReference type="SAM" id="MobiDB-lite"/>
    </source>
</evidence>
<evidence type="ECO:0000313" key="3">
    <source>
        <dbReference type="Proteomes" id="UP000234681"/>
    </source>
</evidence>
<evidence type="ECO:0000313" key="2">
    <source>
        <dbReference type="EMBL" id="EDL99186.1"/>
    </source>
</evidence>
<reference evidence="2 3" key="1">
    <citation type="submission" date="2005-09" db="EMBL/GenBank/DDBJ databases">
        <authorList>
            <person name="Mural R.J."/>
            <person name="Li P.W."/>
            <person name="Adams M.D."/>
            <person name="Amanatides P.G."/>
            <person name="Baden-Tillson H."/>
            <person name="Barnstead M."/>
            <person name="Chin S.H."/>
            <person name="Dew I."/>
            <person name="Evans C.A."/>
            <person name="Ferriera S."/>
            <person name="Flanigan M."/>
            <person name="Fosler C."/>
            <person name="Glodek A."/>
            <person name="Gu Z."/>
            <person name="Holt R.A."/>
            <person name="Jennings D."/>
            <person name="Kraft C.L."/>
            <person name="Lu F."/>
            <person name="Nguyen T."/>
            <person name="Nusskern D.R."/>
            <person name="Pfannkoch C.M."/>
            <person name="Sitter C."/>
            <person name="Sutton G.G."/>
            <person name="Venter J.C."/>
            <person name="Wang Z."/>
            <person name="Woodage T."/>
            <person name="Zheng X.H."/>
            <person name="Zhong F."/>
        </authorList>
    </citation>
    <scope>NUCLEOTIDE SEQUENCE [LARGE SCALE GENOMIC DNA]</scope>
    <source>
        <strain>BN</strain>
        <strain evidence="3">Sprague-Dawley</strain>
    </source>
</reference>
<sequence length="64" mass="7262">MPQPEKVLPFKPMRRSRRWTSPSNSRNLPAINSKKARNEWSGSLSTGDLPCLGPQHPWVQPPVD</sequence>
<dbReference type="Proteomes" id="UP000234681">
    <property type="component" value="Chromosome 9"/>
</dbReference>
<gene>
    <name evidence="2" type="ORF">rCG_22493</name>
</gene>
<organism evidence="2 3">
    <name type="scientific">Rattus norvegicus</name>
    <name type="common">Rat</name>
    <dbReference type="NCBI Taxonomy" id="10116"/>
    <lineage>
        <taxon>Eukaryota</taxon>
        <taxon>Metazoa</taxon>
        <taxon>Chordata</taxon>
        <taxon>Craniata</taxon>
        <taxon>Vertebrata</taxon>
        <taxon>Euteleostomi</taxon>
        <taxon>Mammalia</taxon>
        <taxon>Eutheria</taxon>
        <taxon>Euarchontoglires</taxon>
        <taxon>Glires</taxon>
        <taxon>Rodentia</taxon>
        <taxon>Myomorpha</taxon>
        <taxon>Muroidea</taxon>
        <taxon>Muridae</taxon>
        <taxon>Murinae</taxon>
        <taxon>Rattus</taxon>
    </lineage>
</organism>
<feature type="region of interest" description="Disordered" evidence="1">
    <location>
        <begin position="1"/>
        <end position="64"/>
    </location>
</feature>
<proteinExistence type="predicted"/>
<accession>A6INM4</accession>
<protein>
    <submittedName>
        <fullName evidence="2">RCG22493</fullName>
    </submittedName>
</protein>
<dbReference type="EMBL" id="CH473965">
    <property type="protein sequence ID" value="EDL99186.1"/>
    <property type="molecule type" value="Genomic_DNA"/>
</dbReference>